<name>A0ACB7IJ15_PLECO</name>
<evidence type="ECO:0000313" key="1">
    <source>
        <dbReference type="EMBL" id="KAG9218217.1"/>
    </source>
</evidence>
<proteinExistence type="predicted"/>
<gene>
    <name evidence="1" type="ORF">CCMSSC00406_0005898</name>
</gene>
<reference evidence="1 2" key="1">
    <citation type="journal article" date="2021" name="Appl. Environ. Microbiol.">
        <title>Genetic linkage and physical mapping for an oyster mushroom Pleurotus cornucopiae and QTL analysis for the trait cap color.</title>
        <authorList>
            <person name="Zhang Y."/>
            <person name="Gao W."/>
            <person name="Sonnenberg A."/>
            <person name="Chen Q."/>
            <person name="Zhang J."/>
            <person name="Huang C."/>
        </authorList>
    </citation>
    <scope>NUCLEOTIDE SEQUENCE [LARGE SCALE GENOMIC DNA]</scope>
    <source>
        <strain evidence="1">CCMSSC00406</strain>
    </source>
</reference>
<accession>A0ACB7IJ15</accession>
<comment type="caution">
    <text evidence="1">The sequence shown here is derived from an EMBL/GenBank/DDBJ whole genome shotgun (WGS) entry which is preliminary data.</text>
</comment>
<sequence length="490" mass="56703">MLKKHFTCFIRWVLQWIRLHKLLSLAGKLVSTSTIPRPLLSALQKIASCFSLVKNSCGLVTLPQEVLEMILAELDWKDVLRVRATCKLLCDASRSRSVWRIQYQRLSDSYDTPLKAKDGTATYSELEDDTLHWARVQRDWVYPSKRPTQRLVGRCPGLQMRLLEGGRWLLTNSNFLHPGCLSAYDLDTTNGRHRILIHPQDKREHRIETFAIEEVNTLPKIEVFVALVREHPDEQFARLSFWKVTNSLDETLIARHITSFNTYVDDISHVKDLRGDYFARFAVPYTSGPLHIDVYDWRRSCSLTHHKATIILRERLCTIRILPGQRILGLDKQTVRIYDMPNCRPVPAKCPVAALPTAPLHTLALPGLNPYVYTPLYFNLLGNAHFYVASTEAVVKLTIPHDGQPLTGEDYIRHSPGDRCAYAFSLHRAYFRRLSTRKVLSFSRYYDERCIKTWEASEEHNYGWRPLLDDFSGRVIERADDEYISVLDHN</sequence>
<dbReference type="Proteomes" id="UP000824881">
    <property type="component" value="Unassembled WGS sequence"/>
</dbReference>
<dbReference type="EMBL" id="WQMT02000010">
    <property type="protein sequence ID" value="KAG9218217.1"/>
    <property type="molecule type" value="Genomic_DNA"/>
</dbReference>
<protein>
    <submittedName>
        <fullName evidence="1">Uncharacterized protein</fullName>
    </submittedName>
</protein>
<keyword evidence="2" id="KW-1185">Reference proteome</keyword>
<evidence type="ECO:0000313" key="2">
    <source>
        <dbReference type="Proteomes" id="UP000824881"/>
    </source>
</evidence>
<organism evidence="1 2">
    <name type="scientific">Pleurotus cornucopiae</name>
    <name type="common">Cornucopia mushroom</name>
    <dbReference type="NCBI Taxonomy" id="5321"/>
    <lineage>
        <taxon>Eukaryota</taxon>
        <taxon>Fungi</taxon>
        <taxon>Dikarya</taxon>
        <taxon>Basidiomycota</taxon>
        <taxon>Agaricomycotina</taxon>
        <taxon>Agaricomycetes</taxon>
        <taxon>Agaricomycetidae</taxon>
        <taxon>Agaricales</taxon>
        <taxon>Pleurotineae</taxon>
        <taxon>Pleurotaceae</taxon>
        <taxon>Pleurotus</taxon>
    </lineage>
</organism>